<protein>
    <submittedName>
        <fullName evidence="2">Uncharacterized protein</fullName>
    </submittedName>
</protein>
<feature type="region of interest" description="Disordered" evidence="1">
    <location>
        <begin position="283"/>
        <end position="314"/>
    </location>
</feature>
<dbReference type="Proteomes" id="UP000824469">
    <property type="component" value="Unassembled WGS sequence"/>
</dbReference>
<dbReference type="EMBL" id="JAHRHJ020000007">
    <property type="protein sequence ID" value="KAH9308743.1"/>
    <property type="molecule type" value="Genomic_DNA"/>
</dbReference>
<evidence type="ECO:0000313" key="3">
    <source>
        <dbReference type="Proteomes" id="UP000824469"/>
    </source>
</evidence>
<feature type="compositionally biased region" description="Basic and acidic residues" evidence="1">
    <location>
        <begin position="112"/>
        <end position="121"/>
    </location>
</feature>
<feature type="region of interest" description="Disordered" evidence="1">
    <location>
        <begin position="238"/>
        <end position="269"/>
    </location>
</feature>
<feature type="non-terminal residue" evidence="2">
    <location>
        <position position="1"/>
    </location>
</feature>
<keyword evidence="3" id="KW-1185">Reference proteome</keyword>
<name>A0AA38FU95_TAXCH</name>
<feature type="region of interest" description="Disordered" evidence="1">
    <location>
        <begin position="97"/>
        <end position="121"/>
    </location>
</feature>
<feature type="non-terminal residue" evidence="2">
    <location>
        <position position="331"/>
    </location>
</feature>
<accession>A0AA38FU95</accession>
<feature type="compositionally biased region" description="Polar residues" evidence="1">
    <location>
        <begin position="250"/>
        <end position="262"/>
    </location>
</feature>
<organism evidence="2 3">
    <name type="scientific">Taxus chinensis</name>
    <name type="common">Chinese yew</name>
    <name type="synonym">Taxus wallichiana var. chinensis</name>
    <dbReference type="NCBI Taxonomy" id="29808"/>
    <lineage>
        <taxon>Eukaryota</taxon>
        <taxon>Viridiplantae</taxon>
        <taxon>Streptophyta</taxon>
        <taxon>Embryophyta</taxon>
        <taxon>Tracheophyta</taxon>
        <taxon>Spermatophyta</taxon>
        <taxon>Pinopsida</taxon>
        <taxon>Pinidae</taxon>
        <taxon>Conifers II</taxon>
        <taxon>Cupressales</taxon>
        <taxon>Taxaceae</taxon>
        <taxon>Taxus</taxon>
    </lineage>
</organism>
<gene>
    <name evidence="2" type="ORF">KI387_036654</name>
</gene>
<evidence type="ECO:0000256" key="1">
    <source>
        <dbReference type="SAM" id="MobiDB-lite"/>
    </source>
</evidence>
<comment type="caution">
    <text evidence="2">The sequence shown here is derived from an EMBL/GenBank/DDBJ whole genome shotgun (WGS) entry which is preliminary data.</text>
</comment>
<sequence>THLRGLAFEGLSEEEEDSDNIPLIRKKKPRVITSVVKVVAMQTGTERNSKGKMPVQVIRVSPPVHMPQVPEPPENMLIPGASVVKTQDVKPGIQEQKEQMAPQVENPVAPKAGDDKGVEQHGVDPEHERIFSDLLKDLEVDQGVGIAMNTSQGETSVEKERDPTHSEESKIYEQGGTNEIIVRLATDDSVVDPQEGIGQPQGTEEPTTVILGSVEGNAMADKTSEKESCIQSHEAIADARTSGKHMDSFPESTEATKQSSPHLTGEEAKVIKPTEVVAVQERKAEVESCTTTIEPTKEQESDREQLSRAEVSIVGTQDKDKLNIISSMSSR</sequence>
<feature type="compositionally biased region" description="Basic and acidic residues" evidence="1">
    <location>
        <begin position="295"/>
        <end position="307"/>
    </location>
</feature>
<dbReference type="AlphaFoldDB" id="A0AA38FU95"/>
<proteinExistence type="predicted"/>
<reference evidence="2 3" key="1">
    <citation type="journal article" date="2021" name="Nat. Plants">
        <title>The Taxus genome provides insights into paclitaxel biosynthesis.</title>
        <authorList>
            <person name="Xiong X."/>
            <person name="Gou J."/>
            <person name="Liao Q."/>
            <person name="Li Y."/>
            <person name="Zhou Q."/>
            <person name="Bi G."/>
            <person name="Li C."/>
            <person name="Du R."/>
            <person name="Wang X."/>
            <person name="Sun T."/>
            <person name="Guo L."/>
            <person name="Liang H."/>
            <person name="Lu P."/>
            <person name="Wu Y."/>
            <person name="Zhang Z."/>
            <person name="Ro D.K."/>
            <person name="Shang Y."/>
            <person name="Huang S."/>
            <person name="Yan J."/>
        </authorList>
    </citation>
    <scope>NUCLEOTIDE SEQUENCE [LARGE SCALE GENOMIC DNA]</scope>
    <source>
        <strain evidence="2">Ta-2019</strain>
    </source>
</reference>
<evidence type="ECO:0000313" key="2">
    <source>
        <dbReference type="EMBL" id="KAH9308743.1"/>
    </source>
</evidence>